<dbReference type="SUPFAM" id="SSF48371">
    <property type="entry name" value="ARM repeat"/>
    <property type="match status" value="1"/>
</dbReference>
<protein>
    <recommendedName>
        <fullName evidence="3">HECT-type E3 ubiquitin transferase</fullName>
        <ecNumber evidence="3">2.3.2.26</ecNumber>
    </recommendedName>
</protein>
<evidence type="ECO:0000256" key="3">
    <source>
        <dbReference type="ARBA" id="ARBA00012485"/>
    </source>
</evidence>
<dbReference type="EMBL" id="DS113318">
    <property type="protein sequence ID" value="EAY11487.1"/>
    <property type="molecule type" value="Genomic_DNA"/>
</dbReference>
<evidence type="ECO:0000256" key="4">
    <source>
        <dbReference type="ARBA" id="ARBA00022679"/>
    </source>
</evidence>
<dbReference type="VEuPathDB" id="TrichDB:TVAGG3_0283740"/>
<dbReference type="SUPFAM" id="SSF56204">
    <property type="entry name" value="Hect, E3 ligase catalytic domain"/>
    <property type="match status" value="1"/>
</dbReference>
<dbReference type="InterPro" id="IPR000569">
    <property type="entry name" value="HECT_dom"/>
</dbReference>
<accession>A2E790</accession>
<dbReference type="InterPro" id="IPR045322">
    <property type="entry name" value="HECTD1/TRIP12-like"/>
</dbReference>
<keyword evidence="9" id="KW-1185">Reference proteome</keyword>
<dbReference type="SMART" id="SM00119">
    <property type="entry name" value="HECTc"/>
    <property type="match status" value="1"/>
</dbReference>
<evidence type="ECO:0000313" key="9">
    <source>
        <dbReference type="Proteomes" id="UP000001542"/>
    </source>
</evidence>
<evidence type="ECO:0000256" key="6">
    <source>
        <dbReference type="PROSITE-ProRule" id="PRU00104"/>
    </source>
</evidence>
<name>A2E790_TRIV3</name>
<evidence type="ECO:0000256" key="1">
    <source>
        <dbReference type="ARBA" id="ARBA00000885"/>
    </source>
</evidence>
<dbReference type="OrthoDB" id="271273at2759"/>
<feature type="active site" description="Glycyl thioester intermediate" evidence="6">
    <location>
        <position position="1051"/>
    </location>
</feature>
<dbReference type="InterPro" id="IPR011989">
    <property type="entry name" value="ARM-like"/>
</dbReference>
<dbReference type="InParanoid" id="A2E790"/>
<organism evidence="8 9">
    <name type="scientific">Trichomonas vaginalis (strain ATCC PRA-98 / G3)</name>
    <dbReference type="NCBI Taxonomy" id="412133"/>
    <lineage>
        <taxon>Eukaryota</taxon>
        <taxon>Metamonada</taxon>
        <taxon>Parabasalia</taxon>
        <taxon>Trichomonadida</taxon>
        <taxon>Trichomonadidae</taxon>
        <taxon>Trichomonas</taxon>
    </lineage>
</organism>
<keyword evidence="5 6" id="KW-0833">Ubl conjugation pathway</keyword>
<evidence type="ECO:0000259" key="7">
    <source>
        <dbReference type="PROSITE" id="PS50237"/>
    </source>
</evidence>
<dbReference type="eggNOG" id="KOG0170">
    <property type="taxonomic scope" value="Eukaryota"/>
</dbReference>
<reference evidence="8" key="2">
    <citation type="journal article" date="2007" name="Science">
        <title>Draft genome sequence of the sexually transmitted pathogen Trichomonas vaginalis.</title>
        <authorList>
            <person name="Carlton J.M."/>
            <person name="Hirt R.P."/>
            <person name="Silva J.C."/>
            <person name="Delcher A.L."/>
            <person name="Schatz M."/>
            <person name="Zhao Q."/>
            <person name="Wortman J.R."/>
            <person name="Bidwell S.L."/>
            <person name="Alsmark U.C.M."/>
            <person name="Besteiro S."/>
            <person name="Sicheritz-Ponten T."/>
            <person name="Noel C.J."/>
            <person name="Dacks J.B."/>
            <person name="Foster P.G."/>
            <person name="Simillion C."/>
            <person name="Van de Peer Y."/>
            <person name="Miranda-Saavedra D."/>
            <person name="Barton G.J."/>
            <person name="Westrop G.D."/>
            <person name="Mueller S."/>
            <person name="Dessi D."/>
            <person name="Fiori P.L."/>
            <person name="Ren Q."/>
            <person name="Paulsen I."/>
            <person name="Zhang H."/>
            <person name="Bastida-Corcuera F.D."/>
            <person name="Simoes-Barbosa A."/>
            <person name="Brown M.T."/>
            <person name="Hayes R.D."/>
            <person name="Mukherjee M."/>
            <person name="Okumura C.Y."/>
            <person name="Schneider R."/>
            <person name="Smith A.J."/>
            <person name="Vanacova S."/>
            <person name="Villalvazo M."/>
            <person name="Haas B.J."/>
            <person name="Pertea M."/>
            <person name="Feldblyum T.V."/>
            <person name="Utterback T.R."/>
            <person name="Shu C.L."/>
            <person name="Osoegawa K."/>
            <person name="de Jong P.J."/>
            <person name="Hrdy I."/>
            <person name="Horvathova L."/>
            <person name="Zubacova Z."/>
            <person name="Dolezal P."/>
            <person name="Malik S.B."/>
            <person name="Logsdon J.M. Jr."/>
            <person name="Henze K."/>
            <person name="Gupta A."/>
            <person name="Wang C.C."/>
            <person name="Dunne R.L."/>
            <person name="Upcroft J.A."/>
            <person name="Upcroft P."/>
            <person name="White O."/>
            <person name="Salzberg S.L."/>
            <person name="Tang P."/>
            <person name="Chiu C.-H."/>
            <person name="Lee Y.-S."/>
            <person name="Embley T.M."/>
            <person name="Coombs G.H."/>
            <person name="Mottram J.C."/>
            <person name="Tachezy J."/>
            <person name="Fraser-Liggett C.M."/>
            <person name="Johnson P.J."/>
        </authorList>
    </citation>
    <scope>NUCLEOTIDE SEQUENCE [LARGE SCALE GENOMIC DNA]</scope>
    <source>
        <strain evidence="8">G3</strain>
    </source>
</reference>
<dbReference type="Proteomes" id="UP000001542">
    <property type="component" value="Unassembled WGS sequence"/>
</dbReference>
<dbReference type="Gene3D" id="1.25.10.10">
    <property type="entry name" value="Leucine-rich Repeat Variant"/>
    <property type="match status" value="1"/>
</dbReference>
<dbReference type="Pfam" id="PF00632">
    <property type="entry name" value="HECT"/>
    <property type="match status" value="1"/>
</dbReference>
<reference evidence="8" key="1">
    <citation type="submission" date="2006-10" db="EMBL/GenBank/DDBJ databases">
        <authorList>
            <person name="Amadeo P."/>
            <person name="Zhao Q."/>
            <person name="Wortman J."/>
            <person name="Fraser-Liggett C."/>
            <person name="Carlton J."/>
        </authorList>
    </citation>
    <scope>NUCLEOTIDE SEQUENCE</scope>
    <source>
        <strain evidence="8">G3</strain>
    </source>
</reference>
<dbReference type="EC" id="2.3.2.26" evidence="3"/>
<dbReference type="RefSeq" id="XP_001323710.1">
    <property type="nucleotide sequence ID" value="XM_001323675.1"/>
</dbReference>
<dbReference type="SMR" id="A2E790"/>
<feature type="domain" description="HECT" evidence="7">
    <location>
        <begin position="779"/>
        <end position="1083"/>
    </location>
</feature>
<sequence>MDNLQQANVFNQLLMQLNNKQADIVKILRELSLYLSYSQNISSQLCPFDKICTALLNILKTNTIADVTDPATLCLLWIVESQPQYIKVIFAINGFAILASRLLDWVSVQTAENCIRIFDKLTDFSDFSTRIGQMIGIEPFLKYIDKISSNEQATAMKIVLRITNSYVKDSFIPYLSTIVSFLLCTEQSIHEPAVTVLNNIASRVPEKSISKDVIVKICTAISHSDSTDIITQLFGALVNLSTTRKHIQCIILANLDFDKILFNPYILNNSVEFQRLIFKLLLNLLPVPKNAELFLYPRHRRPVESRKFAIDVQPIIIKVITERPLFARSALLALAATLTVQPFSMNENLLASLVSFAPISSVSPIVLSILTYFEDLQMIADSDIVSSLKNVPIVDDSIKQWYQRTVKNIMKKIDDSTTSLPISDLKSKNLPAIIDYIIGKPVSKFAFISSDLLDLCIRLVSSDNNDVERLKKLQEYTVGILSFLQPAPLGAICTTDSFSRIAQKPVFVTVISPTGEQYPLSVFAFDSMASIEGRYNSVVRGFNSMRLPQIISSNSELQQLIEINQTLKPSKIALLYRAFSSNSYPKVHMQVADRFYSWCDSIFSALCDTSEGPQNIFDTGLLIKILDGDIEQSPPSLKSQPNQKNVQIFELLLRLQFFTGESIANTAFNARIMNCLSEPLASVGRFSSEMATIYKYPSFFDFKMRFMWLKFATFEPLSAIRIFSREFHIPLQSKIPEPQSVKIFCHRKSIFTDGVLIMRHFGPNMMNLNVSFFGETESGAGPTREFYSLLAKEFTRTKRHFFRTENPNSEFVSCKQGLFINPSADPQMFYVLGVFLAKVIQQEFVVDLDFNPAFFSFIRSPQVSIDLVDAELARALMVTEGLLGLPFTYPGLPNIELVDGGKTQKVSEDNVDEFVELVMSYTSGLKLVDHADAFRKGFNSVMSWNTFEIFDENEICRIIRGDDPFFTRDDLKKNIVAGIGYTFDSPQIGFFIDILCELPAEEQRLVLSFMTGFTRFPPGGLSSISPKITVNMRFMDEGQLPNNELPTVSTCSHIIKIPEYETKEIMKSKLLYACRECETGFNI</sequence>
<evidence type="ECO:0000256" key="5">
    <source>
        <dbReference type="ARBA" id="ARBA00022786"/>
    </source>
</evidence>
<evidence type="ECO:0000313" key="8">
    <source>
        <dbReference type="EMBL" id="EAY11487.1"/>
    </source>
</evidence>
<proteinExistence type="inferred from homology"/>
<dbReference type="Gene3D" id="3.30.2160.10">
    <property type="entry name" value="Hect, E3 ligase catalytic domain"/>
    <property type="match status" value="1"/>
</dbReference>
<dbReference type="InterPro" id="IPR035983">
    <property type="entry name" value="Hect_E3_ubiquitin_ligase"/>
</dbReference>
<dbReference type="InterPro" id="IPR016024">
    <property type="entry name" value="ARM-type_fold"/>
</dbReference>
<dbReference type="Gene3D" id="3.90.1750.10">
    <property type="entry name" value="Hect, E3 ligase catalytic domains"/>
    <property type="match status" value="1"/>
</dbReference>
<dbReference type="GO" id="GO:0000209">
    <property type="term" value="P:protein polyubiquitination"/>
    <property type="evidence" value="ECO:0000318"/>
    <property type="project" value="GO_Central"/>
</dbReference>
<dbReference type="GO" id="GO:0061630">
    <property type="term" value="F:ubiquitin protein ligase activity"/>
    <property type="evidence" value="ECO:0000318"/>
    <property type="project" value="GO_Central"/>
</dbReference>
<dbReference type="KEGG" id="tva:4769441"/>
<comment type="catalytic activity">
    <reaction evidence="1">
        <text>S-ubiquitinyl-[E2 ubiquitin-conjugating enzyme]-L-cysteine + [acceptor protein]-L-lysine = [E2 ubiquitin-conjugating enzyme]-L-cysteine + N(6)-ubiquitinyl-[acceptor protein]-L-lysine.</text>
        <dbReference type="EC" id="2.3.2.26"/>
    </reaction>
</comment>
<evidence type="ECO:0000256" key="2">
    <source>
        <dbReference type="ARBA" id="ARBA00006331"/>
    </source>
</evidence>
<dbReference type="VEuPathDB" id="TrichDB:TVAG_248540"/>
<dbReference type="STRING" id="5722.A2E790"/>
<dbReference type="PANTHER" id="PTHR45670">
    <property type="entry name" value="E3 UBIQUITIN-PROTEIN LIGASE TRIP12"/>
    <property type="match status" value="1"/>
</dbReference>
<keyword evidence="4" id="KW-0808">Transferase</keyword>
<comment type="similarity">
    <text evidence="2">Belongs to the UPL family. K-HECT subfamily.</text>
</comment>
<dbReference type="PROSITE" id="PS50237">
    <property type="entry name" value="HECT"/>
    <property type="match status" value="1"/>
</dbReference>
<dbReference type="AlphaFoldDB" id="A2E790"/>
<gene>
    <name evidence="8" type="ORF">TVAG_248540</name>
</gene>
<dbReference type="GO" id="GO:0043161">
    <property type="term" value="P:proteasome-mediated ubiquitin-dependent protein catabolic process"/>
    <property type="evidence" value="ECO:0000318"/>
    <property type="project" value="GO_Central"/>
</dbReference>
<dbReference type="Gene3D" id="3.30.2410.10">
    <property type="entry name" value="Hect, E3 ligase catalytic domain"/>
    <property type="match status" value="1"/>
</dbReference>
<dbReference type="PANTHER" id="PTHR45670:SF1">
    <property type="entry name" value="E3 UBIQUITIN-PROTEIN LIGASE HECTD1"/>
    <property type="match status" value="1"/>
</dbReference>